<comment type="subcellular location">
    <subcellularLocation>
        <location evidence="1">Cell projection</location>
        <location evidence="1">Cilium</location>
        <location evidence="1">Flagellum</location>
    </subcellularLocation>
</comment>
<sequence length="186" mass="22019">MNVQLKNSEEETRFIDGSEYRGTWNTLGMEGIGKFVLPHNAIFEGEFRDGTFHGHGSMYWPQRQRMDGIWLQGECKDKQYVFNDGLVFRSDDWEYCKFPDRRYQTCIKYGLRPAGATLRRNDRNEYVIPPMCYDAGIGIFNPSKCYITSYKDSNKVYTLNRKVRCAIKNLLNLLNIQRYLKYQMRN</sequence>
<organism evidence="5 6">
    <name type="scientific">Melipona quadrifasciata</name>
    <dbReference type="NCBI Taxonomy" id="166423"/>
    <lineage>
        <taxon>Eukaryota</taxon>
        <taxon>Metazoa</taxon>
        <taxon>Ecdysozoa</taxon>
        <taxon>Arthropoda</taxon>
        <taxon>Hexapoda</taxon>
        <taxon>Insecta</taxon>
        <taxon>Pterygota</taxon>
        <taxon>Neoptera</taxon>
        <taxon>Endopterygota</taxon>
        <taxon>Hymenoptera</taxon>
        <taxon>Apocrita</taxon>
        <taxon>Aculeata</taxon>
        <taxon>Apoidea</taxon>
        <taxon>Anthophila</taxon>
        <taxon>Apidae</taxon>
        <taxon>Melipona</taxon>
    </lineage>
</organism>
<dbReference type="EMBL" id="KQ435710">
    <property type="protein sequence ID" value="KOX79754.1"/>
    <property type="molecule type" value="Genomic_DNA"/>
</dbReference>
<name>A0A0N0BJW5_9HYME</name>
<dbReference type="STRING" id="166423.A0A0N0BJW5"/>
<accession>A0A0N0BJW5</accession>
<protein>
    <submittedName>
        <fullName evidence="5">MORN repeat-containing protein 5</fullName>
    </submittedName>
</protein>
<dbReference type="OrthoDB" id="300500at2759"/>
<evidence type="ECO:0000313" key="6">
    <source>
        <dbReference type="Proteomes" id="UP000053105"/>
    </source>
</evidence>
<reference evidence="5 6" key="1">
    <citation type="submission" date="2015-07" db="EMBL/GenBank/DDBJ databases">
        <title>The genome of Melipona quadrifasciata.</title>
        <authorList>
            <person name="Pan H."/>
            <person name="Kapheim K."/>
        </authorList>
    </citation>
    <scope>NUCLEOTIDE SEQUENCE [LARGE SCALE GENOMIC DNA]</scope>
    <source>
        <strain evidence="5">0111107301</strain>
        <tissue evidence="5">Whole body</tissue>
    </source>
</reference>
<keyword evidence="2" id="KW-0282">Flagellum</keyword>
<dbReference type="PANTHER" id="PTHR46437:SF1">
    <property type="entry name" value="MORN REPEAT-CONTAINING PROTEIN 5"/>
    <property type="match status" value="1"/>
</dbReference>
<dbReference type="SUPFAM" id="SSF82185">
    <property type="entry name" value="Histone H3 K4-specific methyltransferase SET7/9 N-terminal domain"/>
    <property type="match status" value="1"/>
</dbReference>
<proteinExistence type="predicted"/>
<keyword evidence="4" id="KW-0966">Cell projection</keyword>
<evidence type="ECO:0000256" key="2">
    <source>
        <dbReference type="ARBA" id="ARBA00022846"/>
    </source>
</evidence>
<dbReference type="AlphaFoldDB" id="A0A0N0BJW5"/>
<keyword evidence="3" id="KW-0969">Cilium</keyword>
<keyword evidence="6" id="KW-1185">Reference proteome</keyword>
<gene>
    <name evidence="5" type="ORF">WN51_11364</name>
</gene>
<dbReference type="PANTHER" id="PTHR46437">
    <property type="entry name" value="MORN REPEAT-CONTAINING PROTEIN 5"/>
    <property type="match status" value="1"/>
</dbReference>
<dbReference type="Gene3D" id="2.20.110.10">
    <property type="entry name" value="Histone H3 K4-specific methyltransferase SET7/9 N-terminal domain"/>
    <property type="match status" value="1"/>
</dbReference>
<evidence type="ECO:0000256" key="3">
    <source>
        <dbReference type="ARBA" id="ARBA00023069"/>
    </source>
</evidence>
<dbReference type="InterPro" id="IPR042814">
    <property type="entry name" value="Morn5"/>
</dbReference>
<dbReference type="Proteomes" id="UP000053105">
    <property type="component" value="Unassembled WGS sequence"/>
</dbReference>
<evidence type="ECO:0000313" key="5">
    <source>
        <dbReference type="EMBL" id="KOX79754.1"/>
    </source>
</evidence>
<evidence type="ECO:0000256" key="4">
    <source>
        <dbReference type="ARBA" id="ARBA00023273"/>
    </source>
</evidence>
<evidence type="ECO:0000256" key="1">
    <source>
        <dbReference type="ARBA" id="ARBA00004230"/>
    </source>
</evidence>
<dbReference type="GO" id="GO:0031514">
    <property type="term" value="C:motile cilium"/>
    <property type="evidence" value="ECO:0007669"/>
    <property type="project" value="UniProtKB-SubCell"/>
</dbReference>